<dbReference type="PRINTS" id="PR01001">
    <property type="entry name" value="FADG3PDH"/>
</dbReference>
<organism evidence="9 10">
    <name type="scientific">Candidatus Rhodoblastus alkanivorans</name>
    <dbReference type="NCBI Taxonomy" id="2954117"/>
    <lineage>
        <taxon>Bacteria</taxon>
        <taxon>Pseudomonadati</taxon>
        <taxon>Pseudomonadota</taxon>
        <taxon>Alphaproteobacteria</taxon>
        <taxon>Hyphomicrobiales</taxon>
        <taxon>Rhodoblastaceae</taxon>
        <taxon>Rhodoblastus</taxon>
    </lineage>
</organism>
<proteinExistence type="inferred from homology"/>
<keyword evidence="10" id="KW-1185">Reference proteome</keyword>
<dbReference type="RefSeq" id="WP_243066296.1">
    <property type="nucleotide sequence ID" value="NZ_JAIVFK010000040.1"/>
</dbReference>
<dbReference type="InterPro" id="IPR036188">
    <property type="entry name" value="FAD/NAD-bd_sf"/>
</dbReference>
<evidence type="ECO:0000259" key="7">
    <source>
        <dbReference type="Pfam" id="PF01266"/>
    </source>
</evidence>
<dbReference type="PROSITE" id="PS00977">
    <property type="entry name" value="FAD_G3PDH_1"/>
    <property type="match status" value="1"/>
</dbReference>
<dbReference type="InterPro" id="IPR000447">
    <property type="entry name" value="G3P_DH_FAD-dep"/>
</dbReference>
<feature type="domain" description="Alpha-glycerophosphate oxidase C-terminal" evidence="8">
    <location>
        <begin position="387"/>
        <end position="490"/>
    </location>
</feature>
<dbReference type="InterPro" id="IPR031656">
    <property type="entry name" value="DAO_C"/>
</dbReference>
<dbReference type="Gene3D" id="3.50.50.60">
    <property type="entry name" value="FAD/NAD(P)-binding domain"/>
    <property type="match status" value="1"/>
</dbReference>
<sequence length="501" mass="54101">MSGGATFYDLFVIGGGVNGCGVARDAAGRGFSVGLAEKDDLASGTSSKSTKLVHGGLRYLETLEFGMVREALREREILLTIAPHLVRPMRFILPVAPGARPAWLLRLGLFLYDRLGVRQKLPGAKALDLRKAPEGAALRPDLRKAFSYWDGRVDDSRLVVLNARDAADRGADILTRAEVMRTRVEDGAWRIALRDRQTSAEREIAARLVVNAAGPWAESVLRGAIGARNPPRLRLVRGSHIVTRKLFDSDAAFLFQADDGRVVFAIPYQNDFTLIGTTDVDHSGAPEKAAITAEETAYLCRVASAFLARGVAPPDVLWSFSGVRPLNDDGGGTAAKVSRDYAIDETGIEGAPLISILGGKLTAFRHVAEQVVDRAAAHLGARGRAWTATPPLPGGDFSNGDLAAVEKDLAAKYPFLRAAEARRLAHAYGTLCDEILGAARRREDLGRNFGMGLSEAELDYLAGREWARTAEDVLWRRSKLGLHADAEKIAAIDAFLAGEEK</sequence>
<dbReference type="Gene3D" id="6.10.250.1890">
    <property type="match status" value="1"/>
</dbReference>
<dbReference type="PANTHER" id="PTHR11985:SF15">
    <property type="entry name" value="GLYCEROL-3-PHOSPHATE DEHYDROGENASE, MITOCHONDRIAL"/>
    <property type="match status" value="1"/>
</dbReference>
<comment type="caution">
    <text evidence="9">The sequence shown here is derived from an EMBL/GenBank/DDBJ whole genome shotgun (WGS) entry which is preliminary data.</text>
</comment>
<keyword evidence="5 6" id="KW-0560">Oxidoreductase</keyword>
<protein>
    <recommendedName>
        <fullName evidence="6">Glycerol-3-phosphate dehydrogenase</fullName>
        <ecNumber evidence="6">1.1.5.3</ecNumber>
    </recommendedName>
</protein>
<dbReference type="EC" id="1.1.5.3" evidence="6"/>
<comment type="catalytic activity">
    <reaction evidence="6">
        <text>a quinone + sn-glycerol 3-phosphate = dihydroxyacetone phosphate + a quinol</text>
        <dbReference type="Rhea" id="RHEA:18977"/>
        <dbReference type="ChEBI" id="CHEBI:24646"/>
        <dbReference type="ChEBI" id="CHEBI:57597"/>
        <dbReference type="ChEBI" id="CHEBI:57642"/>
        <dbReference type="ChEBI" id="CHEBI:132124"/>
        <dbReference type="EC" id="1.1.5.3"/>
    </reaction>
</comment>
<dbReference type="InterPro" id="IPR006076">
    <property type="entry name" value="FAD-dep_OxRdtase"/>
</dbReference>
<evidence type="ECO:0000256" key="6">
    <source>
        <dbReference type="RuleBase" id="RU361217"/>
    </source>
</evidence>
<keyword evidence="4" id="KW-0274">FAD</keyword>
<evidence type="ECO:0000256" key="1">
    <source>
        <dbReference type="ARBA" id="ARBA00001974"/>
    </source>
</evidence>
<evidence type="ECO:0000313" key="10">
    <source>
        <dbReference type="Proteomes" id="UP001139104"/>
    </source>
</evidence>
<evidence type="ECO:0000259" key="8">
    <source>
        <dbReference type="Pfam" id="PF16901"/>
    </source>
</evidence>
<dbReference type="InterPro" id="IPR038299">
    <property type="entry name" value="DAO_C_sf"/>
</dbReference>
<dbReference type="Proteomes" id="UP001139104">
    <property type="component" value="Unassembled WGS sequence"/>
</dbReference>
<evidence type="ECO:0000256" key="2">
    <source>
        <dbReference type="ARBA" id="ARBA00007330"/>
    </source>
</evidence>
<evidence type="ECO:0000256" key="5">
    <source>
        <dbReference type="ARBA" id="ARBA00023002"/>
    </source>
</evidence>
<dbReference type="SUPFAM" id="SSF51905">
    <property type="entry name" value="FAD/NAD(P)-binding domain"/>
    <property type="match status" value="1"/>
</dbReference>
<comment type="cofactor">
    <cofactor evidence="1 6">
        <name>FAD</name>
        <dbReference type="ChEBI" id="CHEBI:57692"/>
    </cofactor>
</comment>
<dbReference type="NCBIfam" id="NF008899">
    <property type="entry name" value="PRK12266.1"/>
    <property type="match status" value="1"/>
</dbReference>
<dbReference type="Pfam" id="PF01266">
    <property type="entry name" value="DAO"/>
    <property type="match status" value="1"/>
</dbReference>
<keyword evidence="3 6" id="KW-0285">Flavoprotein</keyword>
<name>A0ABS9Z3M1_9HYPH</name>
<dbReference type="GO" id="GO:0004368">
    <property type="term" value="F:glycerol-3-phosphate dehydrogenase (quinone) activity"/>
    <property type="evidence" value="ECO:0007669"/>
    <property type="project" value="UniProtKB-EC"/>
</dbReference>
<dbReference type="EMBL" id="JAIVFP010000001">
    <property type="protein sequence ID" value="MCI4682271.1"/>
    <property type="molecule type" value="Genomic_DNA"/>
</dbReference>
<dbReference type="Gene3D" id="1.10.8.870">
    <property type="entry name" value="Alpha-glycerophosphate oxidase, cap domain"/>
    <property type="match status" value="1"/>
</dbReference>
<dbReference type="Pfam" id="PF16901">
    <property type="entry name" value="DAO_C"/>
    <property type="match status" value="1"/>
</dbReference>
<reference evidence="9" key="1">
    <citation type="journal article" date="2022" name="ISME J.">
        <title>Identification of active gaseous-alkane degraders at natural gas seeps.</title>
        <authorList>
            <person name="Farhan Ul Haque M."/>
            <person name="Hernandez M."/>
            <person name="Crombie A.T."/>
            <person name="Murrell J.C."/>
        </authorList>
    </citation>
    <scope>NUCLEOTIDE SEQUENCE</scope>
    <source>
        <strain evidence="9">PC2</strain>
    </source>
</reference>
<evidence type="ECO:0000313" key="9">
    <source>
        <dbReference type="EMBL" id="MCI4682271.1"/>
    </source>
</evidence>
<evidence type="ECO:0000256" key="3">
    <source>
        <dbReference type="ARBA" id="ARBA00022630"/>
    </source>
</evidence>
<evidence type="ECO:0000256" key="4">
    <source>
        <dbReference type="ARBA" id="ARBA00022827"/>
    </source>
</evidence>
<dbReference type="PANTHER" id="PTHR11985">
    <property type="entry name" value="GLYCEROL-3-PHOSPHATE DEHYDROGENASE"/>
    <property type="match status" value="1"/>
</dbReference>
<accession>A0ABS9Z3M1</accession>
<dbReference type="Gene3D" id="3.30.9.10">
    <property type="entry name" value="D-Amino Acid Oxidase, subunit A, domain 2"/>
    <property type="match status" value="1"/>
</dbReference>
<dbReference type="NCBIfam" id="NF009906">
    <property type="entry name" value="PRK13369.1"/>
    <property type="match status" value="1"/>
</dbReference>
<gene>
    <name evidence="9" type="primary">glpD</name>
    <name evidence="9" type="ORF">K2U94_05780</name>
</gene>
<feature type="domain" description="FAD dependent oxidoreductase" evidence="7">
    <location>
        <begin position="9"/>
        <end position="363"/>
    </location>
</feature>
<comment type="similarity">
    <text evidence="2 6">Belongs to the FAD-dependent glycerol-3-phosphate dehydrogenase family.</text>
</comment>